<feature type="transmembrane region" description="Helical" evidence="9">
    <location>
        <begin position="77"/>
        <end position="99"/>
    </location>
</feature>
<dbReference type="NCBIfam" id="TIGR01297">
    <property type="entry name" value="CDF"/>
    <property type="match status" value="2"/>
</dbReference>
<feature type="transmembrane region" description="Helical" evidence="9">
    <location>
        <begin position="380"/>
        <end position="404"/>
    </location>
</feature>
<feature type="region of interest" description="Disordered" evidence="8">
    <location>
        <begin position="278"/>
        <end position="316"/>
    </location>
</feature>
<feature type="domain" description="Cation efflux protein transmembrane" evidence="10">
    <location>
        <begin position="13"/>
        <end position="149"/>
    </location>
</feature>
<dbReference type="SUPFAM" id="SSF161111">
    <property type="entry name" value="Cation efflux protein transmembrane domain-like"/>
    <property type="match status" value="1"/>
</dbReference>
<evidence type="ECO:0008006" key="14">
    <source>
        <dbReference type="Google" id="ProtNLM"/>
    </source>
</evidence>
<evidence type="ECO:0000256" key="3">
    <source>
        <dbReference type="ARBA" id="ARBA00022448"/>
    </source>
</evidence>
<evidence type="ECO:0000256" key="9">
    <source>
        <dbReference type="SAM" id="Phobius"/>
    </source>
</evidence>
<proteinExistence type="inferred from homology"/>
<dbReference type="VEuPathDB" id="FungiDB:BDEG_24184"/>
<feature type="region of interest" description="Disordered" evidence="8">
    <location>
        <begin position="140"/>
        <end position="168"/>
    </location>
</feature>
<feature type="transmembrane region" description="Helical" evidence="9">
    <location>
        <begin position="345"/>
        <end position="368"/>
    </location>
</feature>
<feature type="compositionally biased region" description="Basic residues" evidence="8">
    <location>
        <begin position="140"/>
        <end position="151"/>
    </location>
</feature>
<feature type="compositionally biased region" description="Basic and acidic residues" evidence="8">
    <location>
        <begin position="152"/>
        <end position="164"/>
    </location>
</feature>
<dbReference type="PANTHER" id="PTHR45820">
    <property type="entry name" value="FI23527P1"/>
    <property type="match status" value="1"/>
</dbReference>
<evidence type="ECO:0000313" key="13">
    <source>
        <dbReference type="Proteomes" id="UP000077115"/>
    </source>
</evidence>
<reference evidence="12 13" key="2">
    <citation type="submission" date="2016-05" db="EMBL/GenBank/DDBJ databases">
        <title>Lineage-specific infection strategies underlie the spectrum of fungal disease in amphibians.</title>
        <authorList>
            <person name="Cuomo C.A."/>
            <person name="Farrer R.A."/>
            <person name="James T."/>
            <person name="Longcore J."/>
            <person name="Birren B."/>
        </authorList>
    </citation>
    <scope>NUCLEOTIDE SEQUENCE [LARGE SCALE GENOMIC DNA]</scope>
    <source>
        <strain evidence="12 13">JEL423</strain>
    </source>
</reference>
<dbReference type="AlphaFoldDB" id="A0A177WLX0"/>
<dbReference type="Proteomes" id="UP000077115">
    <property type="component" value="Unassembled WGS sequence"/>
</dbReference>
<dbReference type="InterPro" id="IPR002524">
    <property type="entry name" value="Cation_efflux"/>
</dbReference>
<keyword evidence="5" id="KW-0862">Zinc</keyword>
<evidence type="ECO:0000256" key="7">
    <source>
        <dbReference type="ARBA" id="ARBA00023136"/>
    </source>
</evidence>
<evidence type="ECO:0000259" key="11">
    <source>
        <dbReference type="Pfam" id="PF16916"/>
    </source>
</evidence>
<evidence type="ECO:0000256" key="4">
    <source>
        <dbReference type="ARBA" id="ARBA00022692"/>
    </source>
</evidence>
<dbReference type="InterPro" id="IPR036837">
    <property type="entry name" value="Cation_efflux_CTD_sf"/>
</dbReference>
<evidence type="ECO:0000256" key="2">
    <source>
        <dbReference type="ARBA" id="ARBA00008873"/>
    </source>
</evidence>
<feature type="compositionally biased region" description="Basic and acidic residues" evidence="8">
    <location>
        <begin position="288"/>
        <end position="316"/>
    </location>
</feature>
<dbReference type="Pfam" id="PF16916">
    <property type="entry name" value="ZT_dimer"/>
    <property type="match status" value="1"/>
</dbReference>
<dbReference type="OrthoDB" id="9944568at2759"/>
<evidence type="ECO:0000256" key="5">
    <source>
        <dbReference type="ARBA" id="ARBA00022833"/>
    </source>
</evidence>
<evidence type="ECO:0000256" key="8">
    <source>
        <dbReference type="SAM" id="MobiDB-lite"/>
    </source>
</evidence>
<protein>
    <recommendedName>
        <fullName evidence="14">Cation diffusion facilitator family transporter</fullName>
    </recommendedName>
</protein>
<feature type="domain" description="Cation efflux protein cytoplasmic" evidence="11">
    <location>
        <begin position="410"/>
        <end position="453"/>
    </location>
</feature>
<evidence type="ECO:0000256" key="6">
    <source>
        <dbReference type="ARBA" id="ARBA00022989"/>
    </source>
</evidence>
<comment type="similarity">
    <text evidence="2">Belongs to the cation diffusion facilitator (CDF) transporter (TC 2.A.4) family. SLC30A subfamily.</text>
</comment>
<keyword evidence="6 9" id="KW-1133">Transmembrane helix</keyword>
<keyword evidence="4 9" id="KW-0812">Transmembrane</keyword>
<reference evidence="12 13" key="1">
    <citation type="submission" date="2006-10" db="EMBL/GenBank/DDBJ databases">
        <title>The Genome Sequence of Batrachochytrium dendrobatidis JEL423.</title>
        <authorList>
            <consortium name="The Broad Institute Genome Sequencing Platform"/>
            <person name="Birren B."/>
            <person name="Lander E."/>
            <person name="Galagan J."/>
            <person name="Cuomo C."/>
            <person name="Devon K."/>
            <person name="Jaffe D."/>
            <person name="Butler J."/>
            <person name="Alvarez P."/>
            <person name="Gnerre S."/>
            <person name="Grabherr M."/>
            <person name="Kleber M."/>
            <person name="Mauceli E."/>
            <person name="Brockman W."/>
            <person name="Young S."/>
            <person name="LaButti K."/>
            <person name="Sykes S."/>
            <person name="DeCaprio D."/>
            <person name="Crawford M."/>
            <person name="Koehrsen M."/>
            <person name="Engels R."/>
            <person name="Montgomery P."/>
            <person name="Pearson M."/>
            <person name="Howarth C."/>
            <person name="Larson L."/>
            <person name="White J."/>
            <person name="O'Leary S."/>
            <person name="Kodira C."/>
            <person name="Zeng Q."/>
            <person name="Yandava C."/>
            <person name="Alvarado L."/>
            <person name="Longcore J."/>
            <person name="James T."/>
        </authorList>
    </citation>
    <scope>NUCLEOTIDE SEQUENCE [LARGE SCALE GENOMIC DNA]</scope>
    <source>
        <strain evidence="12 13">JEL423</strain>
    </source>
</reference>
<dbReference type="EMBL" id="DS022304">
    <property type="protein sequence ID" value="OAJ40450.1"/>
    <property type="molecule type" value="Genomic_DNA"/>
</dbReference>
<dbReference type="PANTHER" id="PTHR45820:SF4">
    <property type="entry name" value="ZINC TRANSPORTER 63C, ISOFORM F"/>
    <property type="match status" value="1"/>
</dbReference>
<dbReference type="FunFam" id="1.20.1510.10:FF:000024">
    <property type="entry name" value="Solute carrier family 30 (Zinc transporter), member 1"/>
    <property type="match status" value="1"/>
</dbReference>
<accession>A0A177WLX0</accession>
<feature type="transmembrane region" description="Helical" evidence="9">
    <location>
        <begin position="9"/>
        <end position="29"/>
    </location>
</feature>
<dbReference type="GO" id="GO:0005385">
    <property type="term" value="F:zinc ion transmembrane transporter activity"/>
    <property type="evidence" value="ECO:0007669"/>
    <property type="project" value="TreeGrafter"/>
</dbReference>
<dbReference type="eggNOG" id="KOG1483">
    <property type="taxonomic scope" value="Eukaryota"/>
</dbReference>
<dbReference type="InterPro" id="IPR027470">
    <property type="entry name" value="Cation_efflux_CTD"/>
</dbReference>
<organism evidence="12 13">
    <name type="scientific">Batrachochytrium dendrobatidis (strain JEL423)</name>
    <dbReference type="NCBI Taxonomy" id="403673"/>
    <lineage>
        <taxon>Eukaryota</taxon>
        <taxon>Fungi</taxon>
        <taxon>Fungi incertae sedis</taxon>
        <taxon>Chytridiomycota</taxon>
        <taxon>Chytridiomycota incertae sedis</taxon>
        <taxon>Chytridiomycetes</taxon>
        <taxon>Rhizophydiales</taxon>
        <taxon>Rhizophydiales incertae sedis</taxon>
        <taxon>Batrachochytrium</taxon>
    </lineage>
</organism>
<evidence type="ECO:0000259" key="10">
    <source>
        <dbReference type="Pfam" id="PF01545"/>
    </source>
</evidence>
<dbReference type="GO" id="GO:0006882">
    <property type="term" value="P:intracellular zinc ion homeostasis"/>
    <property type="evidence" value="ECO:0007669"/>
    <property type="project" value="TreeGrafter"/>
</dbReference>
<name>A0A177WLX0_BATDL</name>
<dbReference type="InterPro" id="IPR058533">
    <property type="entry name" value="Cation_efflux_TM"/>
</dbReference>
<gene>
    <name evidence="12" type="ORF">BDEG_24184</name>
</gene>
<comment type="subcellular location">
    <subcellularLocation>
        <location evidence="1">Membrane</location>
        <topology evidence="1">Multi-pass membrane protein</topology>
    </subcellularLocation>
</comment>
<dbReference type="Gene3D" id="1.20.1510.10">
    <property type="entry name" value="Cation efflux protein transmembrane domain"/>
    <property type="match status" value="2"/>
</dbReference>
<evidence type="ECO:0000313" key="12">
    <source>
        <dbReference type="EMBL" id="OAJ40450.1"/>
    </source>
</evidence>
<dbReference type="GO" id="GO:0016020">
    <property type="term" value="C:membrane"/>
    <property type="evidence" value="ECO:0007669"/>
    <property type="project" value="UniProtKB-SubCell"/>
</dbReference>
<keyword evidence="3" id="KW-0813">Transport</keyword>
<dbReference type="SUPFAM" id="SSF160240">
    <property type="entry name" value="Cation efflux protein cytoplasmic domain-like"/>
    <property type="match status" value="1"/>
</dbReference>
<dbReference type="InterPro" id="IPR027469">
    <property type="entry name" value="Cation_efflux_TMD_sf"/>
</dbReference>
<dbReference type="STRING" id="403673.A0A177WLX0"/>
<dbReference type="Pfam" id="PF01545">
    <property type="entry name" value="Cation_efflux"/>
    <property type="match status" value="2"/>
</dbReference>
<sequence>MAFTKQSRLGILTVLVSLFFALELVVGYITGSVALIADAFHMLSDLFSLAVAWYAIKLAAYTAYDPQYTYGLQRAEVLGALINGVSLLALCFSISIEAIQRFFEPVHIRNPWLVVITGSAGLAMNICGLFLFHDHSHHGHGHGHGHSHNHQHAHDDSHHNHDDGSALSQTSVMDNVSTVIAASSPIPCEPGPSSSISPQLTPKISRSIHPAQTRVDIVLAAKRLRHSFEAVELGEDELFEGKGVEVNLESQGDYDMSTATLARPSHYNLTDPLADHDKCPLKSSHSYKGHDHPHLPDPHMHLAESDDDRHSHEGHSRRILHANESENNHSHAHGHGHGDLNMHGVFLHVLGDALGSIGVIISTLIIIYAEGDWKYYMDPVMSLIITVLIIVSTVPLCKSATFILMQSVPSTMQIDTLRSEIMTVKGVISIHELHVWQLSDSKAIASVHVLVRDPAESSIEPLQPPYMEIASMIKKKLHLHGIHSTTIQPEFVSSKHSQPSFSPESGDDDPTEHDCFLSCRETSCETQRCCPPLQLKIVSDNSL</sequence>
<feature type="domain" description="Cation efflux protein transmembrane" evidence="10">
    <location>
        <begin position="333"/>
        <end position="405"/>
    </location>
</feature>
<keyword evidence="7 9" id="KW-0472">Membrane</keyword>
<evidence type="ECO:0000256" key="1">
    <source>
        <dbReference type="ARBA" id="ARBA00004141"/>
    </source>
</evidence>
<feature type="transmembrane region" description="Helical" evidence="9">
    <location>
        <begin position="111"/>
        <end position="132"/>
    </location>
</feature>